<evidence type="ECO:0000256" key="1">
    <source>
        <dbReference type="SAM" id="Coils"/>
    </source>
</evidence>
<accession>A0A4P5ZIG3</accession>
<comment type="caution">
    <text evidence="2">The sequence shown here is derived from an EMBL/GenBank/DDBJ whole genome shotgun (WGS) entry which is preliminary data.</text>
</comment>
<dbReference type="AlphaFoldDB" id="A0A4P5ZIG3"/>
<name>A0A4P5ZIG3_PLAAG</name>
<protein>
    <submittedName>
        <fullName evidence="2">Uncharacterized protein</fullName>
    </submittedName>
</protein>
<reference evidence="3" key="1">
    <citation type="submission" date="2019-02" db="EMBL/GenBank/DDBJ databases">
        <title>Draft genome sequence of Planktothrix agardhii NIES-905.</title>
        <authorList>
            <person name="Yamaguchi H."/>
            <person name="Suzuki S."/>
            <person name="Kawachi M."/>
        </authorList>
    </citation>
    <scope>NUCLEOTIDE SEQUENCE [LARGE SCALE GENOMIC DNA]</scope>
    <source>
        <strain evidence="3">CCAP 1459/11A</strain>
    </source>
</reference>
<sequence>MREMRAAGEGVIVVDQSPAALAQSIVDATNLKLMHRLPSPDDREYLGRAMCLTEGEAQLSGIFSPGEAFYYVPGWDTARRVATENFKNKSGVREQLETFFTDDDVIASMREFMEPDREQLILAFQAAISRLHDDIISLKKPLESNLPDVAKEGIKKEIKQKEEQKQRFEYEIQILSRKTGGN</sequence>
<gene>
    <name evidence="2" type="ORF">PA905_08970</name>
</gene>
<evidence type="ECO:0000313" key="2">
    <source>
        <dbReference type="EMBL" id="GDZ93062.1"/>
    </source>
</evidence>
<keyword evidence="1" id="KW-0175">Coiled coil</keyword>
<evidence type="ECO:0000313" key="3">
    <source>
        <dbReference type="Proteomes" id="UP000299794"/>
    </source>
</evidence>
<proteinExistence type="predicted"/>
<dbReference type="EMBL" id="BJCD01000031">
    <property type="protein sequence ID" value="GDZ93062.1"/>
    <property type="molecule type" value="Genomic_DNA"/>
</dbReference>
<organism evidence="2 3">
    <name type="scientific">Planktothrix agardhii CCAP 1459/11A</name>
    <dbReference type="NCBI Taxonomy" id="282420"/>
    <lineage>
        <taxon>Bacteria</taxon>
        <taxon>Bacillati</taxon>
        <taxon>Cyanobacteriota</taxon>
        <taxon>Cyanophyceae</taxon>
        <taxon>Oscillatoriophycideae</taxon>
        <taxon>Oscillatoriales</taxon>
        <taxon>Microcoleaceae</taxon>
        <taxon>Planktothrix</taxon>
    </lineage>
</organism>
<dbReference type="Proteomes" id="UP000299794">
    <property type="component" value="Unassembled WGS sequence"/>
</dbReference>
<dbReference type="SUPFAM" id="SSF52540">
    <property type="entry name" value="P-loop containing nucleoside triphosphate hydrolases"/>
    <property type="match status" value="1"/>
</dbReference>
<dbReference type="Gene3D" id="3.40.50.300">
    <property type="entry name" value="P-loop containing nucleotide triphosphate hydrolases"/>
    <property type="match status" value="1"/>
</dbReference>
<feature type="coiled-coil region" evidence="1">
    <location>
        <begin position="151"/>
        <end position="178"/>
    </location>
</feature>
<dbReference type="InterPro" id="IPR027417">
    <property type="entry name" value="P-loop_NTPase"/>
</dbReference>